<dbReference type="SUPFAM" id="SSF51206">
    <property type="entry name" value="cAMP-binding domain-like"/>
    <property type="match status" value="1"/>
</dbReference>
<evidence type="ECO:0000313" key="1">
    <source>
        <dbReference type="EMBL" id="MEJ2903220.1"/>
    </source>
</evidence>
<keyword evidence="2" id="KW-1185">Reference proteome</keyword>
<dbReference type="RefSeq" id="WP_288878996.1">
    <property type="nucleotide sequence ID" value="NZ_CBFGNQ010000001.1"/>
</dbReference>
<dbReference type="InterPro" id="IPR018490">
    <property type="entry name" value="cNMP-bd_dom_sf"/>
</dbReference>
<reference evidence="1 2" key="1">
    <citation type="submission" date="2024-03" db="EMBL/GenBank/DDBJ databases">
        <title>Sequence of Lycoming College Course Isolates.</title>
        <authorList>
            <person name="Plotts O."/>
            <person name="Newman J."/>
        </authorList>
    </citation>
    <scope>NUCLEOTIDE SEQUENCE [LARGE SCALE GENOMIC DNA]</scope>
    <source>
        <strain evidence="1 2">CJB-3</strain>
    </source>
</reference>
<protein>
    <submittedName>
        <fullName evidence="1">Crp/Fnr family transcriptional regulator</fullName>
    </submittedName>
</protein>
<accession>A0ABU8NP43</accession>
<dbReference type="Gene3D" id="2.60.120.10">
    <property type="entry name" value="Jelly Rolls"/>
    <property type="match status" value="1"/>
</dbReference>
<comment type="caution">
    <text evidence="1">The sequence shown here is derived from an EMBL/GenBank/DDBJ whole genome shotgun (WGS) entry which is preliminary data.</text>
</comment>
<dbReference type="Proteomes" id="UP001378956">
    <property type="component" value="Unassembled WGS sequence"/>
</dbReference>
<gene>
    <name evidence="1" type="ORF">WAE58_12330</name>
</gene>
<organism evidence="1 2">
    <name type="scientific">Pedobacter panaciterrae</name>
    <dbReference type="NCBI Taxonomy" id="363849"/>
    <lineage>
        <taxon>Bacteria</taxon>
        <taxon>Pseudomonadati</taxon>
        <taxon>Bacteroidota</taxon>
        <taxon>Sphingobacteriia</taxon>
        <taxon>Sphingobacteriales</taxon>
        <taxon>Sphingobacteriaceae</taxon>
        <taxon>Pedobacter</taxon>
    </lineage>
</organism>
<dbReference type="InterPro" id="IPR014710">
    <property type="entry name" value="RmlC-like_jellyroll"/>
</dbReference>
<dbReference type="EMBL" id="JBBEUB010000003">
    <property type="protein sequence ID" value="MEJ2903220.1"/>
    <property type="molecule type" value="Genomic_DNA"/>
</dbReference>
<sequence length="189" mass="22053">MKSFIPYVLQFGNLTTQQIDFISSKAYEVTLHKDEHFWEAGKVVTKIGFITHGILRVFYYNNEGEEHTRYFIEENHLILDGHDGETSYTPSEYLQAVTDTKLVVFSKKDWKEISETIAGWDSIIQKITATYLRKKLERRSQLVSQDAATRYLEFLEKFPTLVNRIPLSYVASYLGITQSSLSRIRKNIR</sequence>
<proteinExistence type="predicted"/>
<name>A0ABU8NP43_9SPHI</name>
<evidence type="ECO:0000313" key="2">
    <source>
        <dbReference type="Proteomes" id="UP001378956"/>
    </source>
</evidence>